<sequence>MMQRLQNLESLVKDLSGQLEVANAAAGSVAGGSSGVSSPKSSNYGRDADYPRDSLQKPFGRLILQDANRSRYVGSGFWSRVDDELDGLCSDTTEDEDDVSSGKSPSTQELRRTPSERHGFLFQHNLSPSAPDLREFHPLPSQIPFLLDIFAENVNAVSRIVHVPTIAKMVRDFRGREMSNLTPANEALMFSIYYAAITSMDEDDIMTNFGFTKTELNMKYRLGLEHALAKADFLNVPDLVLVQAFTIFLFLVRRHDSPRFVWMMTGLAIRMGQALGLHRDGAHFGHLTPYEVEMRRRVWWSLCMLDMRASEDQGMDYTISLESYDTKLPLSINDADIEPKTTQMPTERGGITDMTFPLISVQIGIIAKQMMALSSKGGAPEIEEQNRLINEMYQILDRRYLQFSVESGDIMYWVQVCVVRLVMAKMSLFIYLPLLFSSPSEHFSDKIKNKLLIAAIEVAEYNHALNAEQACRQWRWVYQTYIHWHAVVYLLIEISRRPWSPIVERAWVALHSPWLIPVQSNMDKNQRIWFPLRKLMAKAKKHRETELERLRRNPEAVKWLEMDDQRLPAPGSPGPFPPGSNVVELFRERWWQLMATPEELEHDKGKSKQYRSEVTSPSAHSTNTTQLGTCPSPAYNEGGSGPNTTDEPPYFGAGGLQTSQNHLLSTTSLNIQSTIPTSAPDGFAMGQTARQSYNAVPDIPVTWSMGPGLDHWLWADADPSADVFANVDFDASDVNMDLDGEMDWHNWVESAKGMEWNTGPNGNGPA</sequence>
<evidence type="ECO:0000313" key="7">
    <source>
        <dbReference type="Proteomes" id="UP000235371"/>
    </source>
</evidence>
<dbReference type="InterPro" id="IPR050613">
    <property type="entry name" value="Sec_Metabolite_Reg"/>
</dbReference>
<accession>A0A2J6SZY0</accession>
<dbReference type="PANTHER" id="PTHR31001:SF50">
    <property type="entry name" value="ZN(II)2CYS6 TRANSCRIPTION FACTOR (EUROFUNG)"/>
    <property type="match status" value="1"/>
</dbReference>
<evidence type="ECO:0000259" key="5">
    <source>
        <dbReference type="SMART" id="SM00906"/>
    </source>
</evidence>
<dbReference type="PANTHER" id="PTHR31001">
    <property type="entry name" value="UNCHARACTERIZED TRANSCRIPTIONAL REGULATORY PROTEIN"/>
    <property type="match status" value="1"/>
</dbReference>
<keyword evidence="2" id="KW-0479">Metal-binding</keyword>
<feature type="region of interest" description="Disordered" evidence="4">
    <location>
        <begin position="27"/>
        <end position="52"/>
    </location>
</feature>
<reference evidence="6 7" key="1">
    <citation type="submission" date="2016-04" db="EMBL/GenBank/DDBJ databases">
        <title>A degradative enzymes factory behind the ericoid mycorrhizal symbiosis.</title>
        <authorList>
            <consortium name="DOE Joint Genome Institute"/>
            <person name="Martino E."/>
            <person name="Morin E."/>
            <person name="Grelet G."/>
            <person name="Kuo A."/>
            <person name="Kohler A."/>
            <person name="Daghino S."/>
            <person name="Barry K."/>
            <person name="Choi C."/>
            <person name="Cichocki N."/>
            <person name="Clum A."/>
            <person name="Copeland A."/>
            <person name="Hainaut M."/>
            <person name="Haridas S."/>
            <person name="Labutti K."/>
            <person name="Lindquist E."/>
            <person name="Lipzen A."/>
            <person name="Khouja H.-R."/>
            <person name="Murat C."/>
            <person name="Ohm R."/>
            <person name="Olson A."/>
            <person name="Spatafora J."/>
            <person name="Veneault-Fourrey C."/>
            <person name="Henrissat B."/>
            <person name="Grigoriev I."/>
            <person name="Martin F."/>
            <person name="Perotto S."/>
        </authorList>
    </citation>
    <scope>NUCLEOTIDE SEQUENCE [LARGE SCALE GENOMIC DNA]</scope>
    <source>
        <strain evidence="6 7">E</strain>
    </source>
</reference>
<feature type="domain" description="Xylanolytic transcriptional activator regulatory" evidence="5">
    <location>
        <begin position="261"/>
        <end position="335"/>
    </location>
</feature>
<dbReference type="STRING" id="1095630.A0A2J6SZY0"/>
<organism evidence="6 7">
    <name type="scientific">Hyaloscypha bicolor E</name>
    <dbReference type="NCBI Taxonomy" id="1095630"/>
    <lineage>
        <taxon>Eukaryota</taxon>
        <taxon>Fungi</taxon>
        <taxon>Dikarya</taxon>
        <taxon>Ascomycota</taxon>
        <taxon>Pezizomycotina</taxon>
        <taxon>Leotiomycetes</taxon>
        <taxon>Helotiales</taxon>
        <taxon>Hyaloscyphaceae</taxon>
        <taxon>Hyaloscypha</taxon>
        <taxon>Hyaloscypha bicolor</taxon>
    </lineage>
</organism>
<dbReference type="OrthoDB" id="3989227at2759"/>
<evidence type="ECO:0000256" key="1">
    <source>
        <dbReference type="ARBA" id="ARBA00004123"/>
    </source>
</evidence>
<name>A0A2J6SZY0_9HELO</name>
<dbReference type="GO" id="GO:0008270">
    <property type="term" value="F:zinc ion binding"/>
    <property type="evidence" value="ECO:0007669"/>
    <property type="project" value="InterPro"/>
</dbReference>
<dbReference type="GeneID" id="36595224"/>
<feature type="compositionally biased region" description="Polar residues" evidence="4">
    <location>
        <begin position="612"/>
        <end position="629"/>
    </location>
</feature>
<dbReference type="Pfam" id="PF04082">
    <property type="entry name" value="Fungal_trans"/>
    <property type="match status" value="1"/>
</dbReference>
<comment type="subcellular location">
    <subcellularLocation>
        <location evidence="1">Nucleus</location>
    </subcellularLocation>
</comment>
<evidence type="ECO:0000256" key="2">
    <source>
        <dbReference type="ARBA" id="ARBA00022723"/>
    </source>
</evidence>
<dbReference type="GO" id="GO:0003677">
    <property type="term" value="F:DNA binding"/>
    <property type="evidence" value="ECO:0007669"/>
    <property type="project" value="InterPro"/>
</dbReference>
<dbReference type="SMART" id="SM00906">
    <property type="entry name" value="Fungal_trans"/>
    <property type="match status" value="1"/>
</dbReference>
<dbReference type="InterPro" id="IPR007219">
    <property type="entry name" value="XnlR_reg_dom"/>
</dbReference>
<dbReference type="Proteomes" id="UP000235371">
    <property type="component" value="Unassembled WGS sequence"/>
</dbReference>
<dbReference type="GO" id="GO:0005634">
    <property type="term" value="C:nucleus"/>
    <property type="evidence" value="ECO:0007669"/>
    <property type="project" value="UniProtKB-SubCell"/>
</dbReference>
<dbReference type="GO" id="GO:0006351">
    <property type="term" value="P:DNA-templated transcription"/>
    <property type="evidence" value="ECO:0007669"/>
    <property type="project" value="InterPro"/>
</dbReference>
<evidence type="ECO:0000256" key="4">
    <source>
        <dbReference type="SAM" id="MobiDB-lite"/>
    </source>
</evidence>
<evidence type="ECO:0000256" key="3">
    <source>
        <dbReference type="ARBA" id="ARBA00023242"/>
    </source>
</evidence>
<dbReference type="CDD" id="cd12148">
    <property type="entry name" value="fungal_TF_MHR"/>
    <property type="match status" value="1"/>
</dbReference>
<dbReference type="EMBL" id="KZ613848">
    <property type="protein sequence ID" value="PMD56314.1"/>
    <property type="molecule type" value="Genomic_DNA"/>
</dbReference>
<proteinExistence type="predicted"/>
<keyword evidence="7" id="KW-1185">Reference proteome</keyword>
<dbReference type="InParanoid" id="A0A2J6SZY0"/>
<dbReference type="RefSeq" id="XP_024733218.1">
    <property type="nucleotide sequence ID" value="XM_024887148.1"/>
</dbReference>
<feature type="region of interest" description="Disordered" evidence="4">
    <location>
        <begin position="88"/>
        <end position="117"/>
    </location>
</feature>
<feature type="region of interest" description="Disordered" evidence="4">
    <location>
        <begin position="599"/>
        <end position="658"/>
    </location>
</feature>
<dbReference type="AlphaFoldDB" id="A0A2J6SZY0"/>
<protein>
    <recommendedName>
        <fullName evidence="5">Xylanolytic transcriptional activator regulatory domain-containing protein</fullName>
    </recommendedName>
</protein>
<gene>
    <name evidence="6" type="ORF">K444DRAFT_665957</name>
</gene>
<evidence type="ECO:0000313" key="6">
    <source>
        <dbReference type="EMBL" id="PMD56314.1"/>
    </source>
</evidence>
<keyword evidence="3" id="KW-0539">Nucleus</keyword>